<dbReference type="SUPFAM" id="SSF63817">
    <property type="entry name" value="Sortase"/>
    <property type="match status" value="1"/>
</dbReference>
<dbReference type="AlphaFoldDB" id="A0A8H9IS80"/>
<keyword evidence="3" id="KW-0732">Signal</keyword>
<dbReference type="Proteomes" id="UP000658656">
    <property type="component" value="Unassembled WGS sequence"/>
</dbReference>
<dbReference type="CDD" id="cd05829">
    <property type="entry name" value="Sortase_F"/>
    <property type="match status" value="1"/>
</dbReference>
<dbReference type="InterPro" id="IPR042001">
    <property type="entry name" value="Sortase_F"/>
</dbReference>
<evidence type="ECO:0000313" key="4">
    <source>
        <dbReference type="EMBL" id="GHF45738.1"/>
    </source>
</evidence>
<proteinExistence type="predicted"/>
<evidence type="ECO:0000256" key="1">
    <source>
        <dbReference type="ARBA" id="ARBA00022801"/>
    </source>
</evidence>
<dbReference type="InterPro" id="IPR005754">
    <property type="entry name" value="Sortase"/>
</dbReference>
<dbReference type="EMBL" id="BNAV01000002">
    <property type="protein sequence ID" value="GHF45738.1"/>
    <property type="molecule type" value="Genomic_DNA"/>
</dbReference>
<reference evidence="4" key="1">
    <citation type="journal article" date="2014" name="Int. J. Syst. Evol. Microbiol.">
        <title>Complete genome sequence of Corynebacterium casei LMG S-19264T (=DSM 44701T), isolated from a smear-ripened cheese.</title>
        <authorList>
            <consortium name="US DOE Joint Genome Institute (JGI-PGF)"/>
            <person name="Walter F."/>
            <person name="Albersmeier A."/>
            <person name="Kalinowski J."/>
            <person name="Ruckert C."/>
        </authorList>
    </citation>
    <scope>NUCLEOTIDE SEQUENCE</scope>
    <source>
        <strain evidence="4">CGMCC 4.7679</strain>
    </source>
</reference>
<comment type="caution">
    <text evidence="4">The sequence shown here is derived from an EMBL/GenBank/DDBJ whole genome shotgun (WGS) entry which is preliminary data.</text>
</comment>
<feature type="signal peptide" evidence="3">
    <location>
        <begin position="1"/>
        <end position="25"/>
    </location>
</feature>
<reference evidence="4" key="2">
    <citation type="submission" date="2020-09" db="EMBL/GenBank/DDBJ databases">
        <authorList>
            <person name="Sun Q."/>
            <person name="Zhou Y."/>
        </authorList>
    </citation>
    <scope>NUCLEOTIDE SEQUENCE</scope>
    <source>
        <strain evidence="4">CGMCC 4.7679</strain>
    </source>
</reference>
<feature type="chain" id="PRO_5034034624" description="Class F sortase" evidence="3">
    <location>
        <begin position="26"/>
        <end position="219"/>
    </location>
</feature>
<evidence type="ECO:0008006" key="6">
    <source>
        <dbReference type="Google" id="ProtNLM"/>
    </source>
</evidence>
<evidence type="ECO:0000256" key="3">
    <source>
        <dbReference type="SAM" id="SignalP"/>
    </source>
</evidence>
<keyword evidence="1" id="KW-0378">Hydrolase</keyword>
<name>A0A8H9IS80_9PSEU</name>
<evidence type="ECO:0000256" key="2">
    <source>
        <dbReference type="SAM" id="MobiDB-lite"/>
    </source>
</evidence>
<feature type="region of interest" description="Disordered" evidence="2">
    <location>
        <begin position="41"/>
        <end position="83"/>
    </location>
</feature>
<dbReference type="InterPro" id="IPR023365">
    <property type="entry name" value="Sortase_dom-sf"/>
</dbReference>
<organism evidence="4 5">
    <name type="scientific">Amycolatopsis bartoniae</name>
    <dbReference type="NCBI Taxonomy" id="941986"/>
    <lineage>
        <taxon>Bacteria</taxon>
        <taxon>Bacillati</taxon>
        <taxon>Actinomycetota</taxon>
        <taxon>Actinomycetes</taxon>
        <taxon>Pseudonocardiales</taxon>
        <taxon>Pseudonocardiaceae</taxon>
        <taxon>Amycolatopsis</taxon>
    </lineage>
</organism>
<feature type="compositionally biased region" description="Low complexity" evidence="2">
    <location>
        <begin position="62"/>
        <end position="81"/>
    </location>
</feature>
<feature type="compositionally biased region" description="Pro residues" evidence="2">
    <location>
        <begin position="50"/>
        <end position="61"/>
    </location>
</feature>
<dbReference type="GO" id="GO:0016787">
    <property type="term" value="F:hydrolase activity"/>
    <property type="evidence" value="ECO:0007669"/>
    <property type="project" value="UniProtKB-KW"/>
</dbReference>
<sequence>MAAAAVLLAVSTGGVLLSPPTAAVAGTPHALPVAPAPAVIQQTQQATASPPSPVTTAPPPASSVAPAPAVATTPAQAPGTVRLPSGSTARLVRQEVVGGVLPVPRSLNDAAWWGADLDAPRGATVFAGHVNWAGRTGPFAELWTARIGQEVTVVAPDGRLLRYRVSQLISLQKDELPHRAVELFGQTGAHRLVLVTCGGEWVGGAQGYAENRVAIADPA</sequence>
<keyword evidence="5" id="KW-1185">Reference proteome</keyword>
<dbReference type="Gene3D" id="2.40.260.10">
    <property type="entry name" value="Sortase"/>
    <property type="match status" value="1"/>
</dbReference>
<dbReference type="Pfam" id="PF04203">
    <property type="entry name" value="Sortase"/>
    <property type="match status" value="1"/>
</dbReference>
<gene>
    <name evidence="4" type="ORF">GCM10017566_18480</name>
</gene>
<protein>
    <recommendedName>
        <fullName evidence="6">Class F sortase</fullName>
    </recommendedName>
</protein>
<accession>A0A8H9IS80</accession>
<evidence type="ECO:0000313" key="5">
    <source>
        <dbReference type="Proteomes" id="UP000658656"/>
    </source>
</evidence>